<name>A0A5B9Y4E6_9MOLU</name>
<reference evidence="1 2" key="1">
    <citation type="submission" date="2019-08" db="EMBL/GenBank/DDBJ databases">
        <title>Complete genome sequence of Spiroplasma chinense CCH (DSM 19755).</title>
        <authorList>
            <person name="Shen H.-Y."/>
            <person name="Lin Y.-C."/>
            <person name="Chou L."/>
            <person name="Kuo C.-H."/>
        </authorList>
    </citation>
    <scope>NUCLEOTIDE SEQUENCE [LARGE SCALE GENOMIC DNA]</scope>
    <source>
        <strain evidence="1 2">CCH</strain>
    </source>
</reference>
<dbReference type="RefSeq" id="WP_166508063.1">
    <property type="nucleotide sequence ID" value="NZ_CP043026.1"/>
</dbReference>
<proteinExistence type="predicted"/>
<organism evidence="1 2">
    <name type="scientific">Spiroplasma chinense</name>
    <dbReference type="NCBI Taxonomy" id="216932"/>
    <lineage>
        <taxon>Bacteria</taxon>
        <taxon>Bacillati</taxon>
        <taxon>Mycoplasmatota</taxon>
        <taxon>Mollicutes</taxon>
        <taxon>Entomoplasmatales</taxon>
        <taxon>Spiroplasmataceae</taxon>
        <taxon>Spiroplasma</taxon>
    </lineage>
</organism>
<evidence type="ECO:0000313" key="1">
    <source>
        <dbReference type="EMBL" id="QEH61675.1"/>
    </source>
</evidence>
<dbReference type="KEGG" id="schi:SCHIN_v1c04780"/>
<accession>A0A5B9Y4E6</accession>
<dbReference type="AlphaFoldDB" id="A0A5B9Y4E6"/>
<gene>
    <name evidence="1" type="ORF">SCHIN_v1c04780</name>
</gene>
<dbReference type="Proteomes" id="UP000323144">
    <property type="component" value="Chromosome"/>
</dbReference>
<evidence type="ECO:0000313" key="2">
    <source>
        <dbReference type="Proteomes" id="UP000323144"/>
    </source>
</evidence>
<keyword evidence="2" id="KW-1185">Reference proteome</keyword>
<sequence length="117" mass="13117">MKKTVFSPEDFKKFEDNRNVMMELFGITCSVCGIDEIGYVAENAPKTIGQIAQEAIDENPEISDDELDDMMTGPIEAWQEVDDYNASIGMPTFACDNCYQQLIDGEINISDAMEIED</sequence>
<dbReference type="EMBL" id="CP043026">
    <property type="protein sequence ID" value="QEH61675.1"/>
    <property type="molecule type" value="Genomic_DNA"/>
</dbReference>
<protein>
    <submittedName>
        <fullName evidence="1">Uncharacterized protein</fullName>
    </submittedName>
</protein>